<evidence type="ECO:0000313" key="3">
    <source>
        <dbReference type="EMBL" id="AHF81250.1"/>
    </source>
</evidence>
<dbReference type="KEGG" id="ths:TES1_1875"/>
<reference evidence="3 4" key="1">
    <citation type="journal article" date="2014" name="Int. J. Syst. Evol. Microbiol.">
        <title>Thermococcus paralvinellae sp. nov. and Thermococcus cleftensis sp. nov. of hyperthermophilic heterotrophs from deep-sea hydrothermal vents.</title>
        <authorList>
            <person name="Hensley S.A."/>
            <person name="Jung J.H."/>
            <person name="Park C.S."/>
            <person name="Holden J.F."/>
        </authorList>
    </citation>
    <scope>NUCLEOTIDE SEQUENCE [LARGE SCALE GENOMIC DNA]</scope>
    <source>
        <strain evidence="3 4">ES1</strain>
    </source>
</reference>
<dbReference type="GeneID" id="24906787"/>
<keyword evidence="2" id="KW-0472">Membrane</keyword>
<keyword evidence="4" id="KW-1185">Reference proteome</keyword>
<dbReference type="AlphaFoldDB" id="W0I9U8"/>
<feature type="coiled-coil region" evidence="1">
    <location>
        <begin position="1"/>
        <end position="28"/>
    </location>
</feature>
<feature type="transmembrane region" description="Helical" evidence="2">
    <location>
        <begin position="122"/>
        <end position="145"/>
    </location>
</feature>
<dbReference type="RefSeq" id="WP_051408219.1">
    <property type="nucleotide sequence ID" value="NZ_CP006965.1"/>
</dbReference>
<keyword evidence="2" id="KW-0812">Transmembrane</keyword>
<feature type="transmembrane region" description="Helical" evidence="2">
    <location>
        <begin position="21"/>
        <end position="41"/>
    </location>
</feature>
<sequence>MEDLKTVLEKVEEKLIAAEKIYAAMQFQVWIVIATLYYIIIGPLKTIPWQLTAIYWTSAFVVFAYFTKIIWKRLVKLYLSAGRKIVSFSAFGWAIAFSWISGTILGWIIIPRCLGTFEPLVALGIGYLVFISWSVFGMFLAFWYFGKSLEKEMIPAFLIPALAIPLIPKVAKAAMIYAGFVVVFAFGLTVLAYIYSAFKSLG</sequence>
<feature type="transmembrane region" description="Helical" evidence="2">
    <location>
        <begin position="88"/>
        <end position="110"/>
    </location>
</feature>
<dbReference type="Proteomes" id="UP000019027">
    <property type="component" value="Chromosome"/>
</dbReference>
<dbReference type="OrthoDB" id="86220at2157"/>
<keyword evidence="1" id="KW-0175">Coiled coil</keyword>
<dbReference type="EMBL" id="CP006965">
    <property type="protein sequence ID" value="AHF81250.1"/>
    <property type="molecule type" value="Genomic_DNA"/>
</dbReference>
<evidence type="ECO:0000256" key="2">
    <source>
        <dbReference type="SAM" id="Phobius"/>
    </source>
</evidence>
<dbReference type="HOGENOM" id="CLU_1399806_0_0_2"/>
<feature type="transmembrane region" description="Helical" evidence="2">
    <location>
        <begin position="174"/>
        <end position="195"/>
    </location>
</feature>
<gene>
    <name evidence="3" type="ORF">TES1_1875</name>
</gene>
<keyword evidence="2" id="KW-1133">Transmembrane helix</keyword>
<evidence type="ECO:0000256" key="1">
    <source>
        <dbReference type="SAM" id="Coils"/>
    </source>
</evidence>
<protein>
    <submittedName>
        <fullName evidence="3">Uncharacterized protein</fullName>
    </submittedName>
</protein>
<accession>W0I9U8</accession>
<proteinExistence type="predicted"/>
<feature type="transmembrane region" description="Helical" evidence="2">
    <location>
        <begin position="47"/>
        <end position="67"/>
    </location>
</feature>
<organism evidence="3 4">
    <name type="scientific">Thermococcus paralvinellae</name>
    <dbReference type="NCBI Taxonomy" id="582419"/>
    <lineage>
        <taxon>Archaea</taxon>
        <taxon>Methanobacteriati</taxon>
        <taxon>Methanobacteriota</taxon>
        <taxon>Thermococci</taxon>
        <taxon>Thermococcales</taxon>
        <taxon>Thermococcaceae</taxon>
        <taxon>Thermococcus</taxon>
    </lineage>
</organism>
<evidence type="ECO:0000313" key="4">
    <source>
        <dbReference type="Proteomes" id="UP000019027"/>
    </source>
</evidence>
<name>W0I9U8_9EURY</name>